<feature type="compositionally biased region" description="Polar residues" evidence="6">
    <location>
        <begin position="117"/>
        <end position="138"/>
    </location>
</feature>
<evidence type="ECO:0000256" key="2">
    <source>
        <dbReference type="ARBA" id="ARBA00022737"/>
    </source>
</evidence>
<dbReference type="PANTHER" id="PTHR13763">
    <property type="entry name" value="BREAST CANCER TYPE 1 SUSCEPTIBILITY PROTEIN BRCA1"/>
    <property type="match status" value="1"/>
</dbReference>
<dbReference type="GO" id="GO:0005634">
    <property type="term" value="C:nucleus"/>
    <property type="evidence" value="ECO:0007669"/>
    <property type="project" value="UniProtKB-SubCell"/>
</dbReference>
<feature type="region of interest" description="Disordered" evidence="6">
    <location>
        <begin position="186"/>
        <end position="212"/>
    </location>
</feature>
<dbReference type="Proteomes" id="UP001054252">
    <property type="component" value="Unassembled WGS sequence"/>
</dbReference>
<sequence length="212" mass="23544">MYPWVLHLQKLGLELKCPLCACFVRSTKFDLECPLCKVQFANQDIRHVPFMENIVSIFKSLDATFHASQSDSINSGVVKSGIKDKCSVQKDLLPKEFKMSRSRDQYTGAANPGLPLPSSQARASQESGNGETRMNQVEQALMGSPPSIGDIKGSDNDSSDLSPKTHPTKRIFDMTRWVFHDVSASEIGGHYGDPKTKRETEPWTTGYGCRKS</sequence>
<evidence type="ECO:0000256" key="6">
    <source>
        <dbReference type="SAM" id="MobiDB-lite"/>
    </source>
</evidence>
<evidence type="ECO:0000313" key="8">
    <source>
        <dbReference type="Proteomes" id="UP001054252"/>
    </source>
</evidence>
<comment type="subcellular location">
    <subcellularLocation>
        <location evidence="1">Nucleus</location>
    </subcellularLocation>
</comment>
<organism evidence="7 8">
    <name type="scientific">Rubroshorea leprosula</name>
    <dbReference type="NCBI Taxonomy" id="152421"/>
    <lineage>
        <taxon>Eukaryota</taxon>
        <taxon>Viridiplantae</taxon>
        <taxon>Streptophyta</taxon>
        <taxon>Embryophyta</taxon>
        <taxon>Tracheophyta</taxon>
        <taxon>Spermatophyta</taxon>
        <taxon>Magnoliopsida</taxon>
        <taxon>eudicotyledons</taxon>
        <taxon>Gunneridae</taxon>
        <taxon>Pentapetalae</taxon>
        <taxon>rosids</taxon>
        <taxon>malvids</taxon>
        <taxon>Malvales</taxon>
        <taxon>Dipterocarpaceae</taxon>
        <taxon>Rubroshorea</taxon>
    </lineage>
</organism>
<keyword evidence="8" id="KW-1185">Reference proteome</keyword>
<dbReference type="AlphaFoldDB" id="A0AAV5HHA9"/>
<evidence type="ECO:0000256" key="3">
    <source>
        <dbReference type="ARBA" id="ARBA00022763"/>
    </source>
</evidence>
<name>A0AAV5HHA9_9ROSI</name>
<dbReference type="EMBL" id="BPVZ01000001">
    <property type="protein sequence ID" value="GKU86235.1"/>
    <property type="molecule type" value="Genomic_DNA"/>
</dbReference>
<dbReference type="GO" id="GO:0004842">
    <property type="term" value="F:ubiquitin-protein transferase activity"/>
    <property type="evidence" value="ECO:0007669"/>
    <property type="project" value="TreeGrafter"/>
</dbReference>
<evidence type="ECO:0000256" key="4">
    <source>
        <dbReference type="ARBA" id="ARBA00023204"/>
    </source>
</evidence>
<dbReference type="GO" id="GO:0000724">
    <property type="term" value="P:double-strand break repair via homologous recombination"/>
    <property type="evidence" value="ECO:0007669"/>
    <property type="project" value="TreeGrafter"/>
</dbReference>
<gene>
    <name evidence="7" type="ORF">SLEP1_g784</name>
</gene>
<dbReference type="InterPro" id="IPR031099">
    <property type="entry name" value="BRCA1-associated"/>
</dbReference>
<dbReference type="GO" id="GO:0045944">
    <property type="term" value="P:positive regulation of transcription by RNA polymerase II"/>
    <property type="evidence" value="ECO:0007669"/>
    <property type="project" value="TreeGrafter"/>
</dbReference>
<accession>A0AAV5HHA9</accession>
<reference evidence="7 8" key="1">
    <citation type="journal article" date="2021" name="Commun. Biol.">
        <title>The genome of Shorea leprosula (Dipterocarpaceae) highlights the ecological relevance of drought in aseasonal tropical rainforests.</title>
        <authorList>
            <person name="Ng K.K.S."/>
            <person name="Kobayashi M.J."/>
            <person name="Fawcett J.A."/>
            <person name="Hatakeyama M."/>
            <person name="Paape T."/>
            <person name="Ng C.H."/>
            <person name="Ang C.C."/>
            <person name="Tnah L.H."/>
            <person name="Lee C.T."/>
            <person name="Nishiyama T."/>
            <person name="Sese J."/>
            <person name="O'Brien M.J."/>
            <person name="Copetti D."/>
            <person name="Mohd Noor M.I."/>
            <person name="Ong R.C."/>
            <person name="Putra M."/>
            <person name="Sireger I.Z."/>
            <person name="Indrioko S."/>
            <person name="Kosugi Y."/>
            <person name="Izuno A."/>
            <person name="Isagi Y."/>
            <person name="Lee S.L."/>
            <person name="Shimizu K.K."/>
        </authorList>
    </citation>
    <scope>NUCLEOTIDE SEQUENCE [LARGE SCALE GENOMIC DNA]</scope>
    <source>
        <strain evidence="7">214</strain>
    </source>
</reference>
<evidence type="ECO:0000313" key="7">
    <source>
        <dbReference type="EMBL" id="GKU86235.1"/>
    </source>
</evidence>
<comment type="caution">
    <text evidence="7">The sequence shown here is derived from an EMBL/GenBank/DDBJ whole genome shotgun (WGS) entry which is preliminary data.</text>
</comment>
<protein>
    <submittedName>
        <fullName evidence="7">Uncharacterized protein</fullName>
    </submittedName>
</protein>
<keyword evidence="2" id="KW-0677">Repeat</keyword>
<proteinExistence type="predicted"/>
<feature type="compositionally biased region" description="Basic and acidic residues" evidence="6">
    <location>
        <begin position="192"/>
        <end position="201"/>
    </location>
</feature>
<keyword evidence="5" id="KW-0539">Nucleus</keyword>
<evidence type="ECO:0000256" key="5">
    <source>
        <dbReference type="ARBA" id="ARBA00023242"/>
    </source>
</evidence>
<feature type="region of interest" description="Disordered" evidence="6">
    <location>
        <begin position="101"/>
        <end position="167"/>
    </location>
</feature>
<dbReference type="PANTHER" id="PTHR13763:SF9">
    <property type="entry name" value="BRCA1-ASSOCIATED RING DOMAIN PROTEIN 1"/>
    <property type="match status" value="1"/>
</dbReference>
<keyword evidence="4" id="KW-0234">DNA repair</keyword>
<evidence type="ECO:0000256" key="1">
    <source>
        <dbReference type="ARBA" id="ARBA00004123"/>
    </source>
</evidence>
<keyword evidence="3" id="KW-0227">DNA damage</keyword>